<accession>A0A073KF85</accession>
<evidence type="ECO:0000313" key="1">
    <source>
        <dbReference type="EMBL" id="KEK20948.1"/>
    </source>
</evidence>
<name>A0A073KF85_9BACI</name>
<dbReference type="AlphaFoldDB" id="A0A073KF85"/>
<organism evidence="1 2">
    <name type="scientific">Bacillus manliponensis</name>
    <dbReference type="NCBI Taxonomy" id="574376"/>
    <lineage>
        <taxon>Bacteria</taxon>
        <taxon>Bacillati</taxon>
        <taxon>Bacillota</taxon>
        <taxon>Bacilli</taxon>
        <taxon>Bacillales</taxon>
        <taxon>Bacillaceae</taxon>
        <taxon>Bacillus</taxon>
        <taxon>Bacillus cereus group</taxon>
    </lineage>
</organism>
<dbReference type="EMBL" id="JOTN01000002">
    <property type="protein sequence ID" value="KEK20948.1"/>
    <property type="molecule type" value="Genomic_DNA"/>
</dbReference>
<evidence type="ECO:0000313" key="2">
    <source>
        <dbReference type="Proteomes" id="UP000027822"/>
    </source>
</evidence>
<dbReference type="Proteomes" id="UP000027822">
    <property type="component" value="Unassembled WGS sequence"/>
</dbReference>
<protein>
    <submittedName>
        <fullName evidence="1">Uncharacterized protein</fullName>
    </submittedName>
</protein>
<dbReference type="eggNOG" id="ENOG5032YMW">
    <property type="taxonomic scope" value="Bacteria"/>
</dbReference>
<reference evidence="1 2" key="1">
    <citation type="submission" date="2014-06" db="EMBL/GenBank/DDBJ databases">
        <title>Draft genome sequence of Bacillus manliponensis JCM 15802 (MCCC 1A00708).</title>
        <authorList>
            <person name="Lai Q."/>
            <person name="Liu Y."/>
            <person name="Shao Z."/>
        </authorList>
    </citation>
    <scope>NUCLEOTIDE SEQUENCE [LARGE SCALE GENOMIC DNA]</scope>
    <source>
        <strain evidence="1 2">JCM 15802</strain>
    </source>
</reference>
<gene>
    <name evidence="1" type="ORF">BAMA_09135</name>
</gene>
<dbReference type="OrthoDB" id="2692034at2"/>
<keyword evidence="2" id="KW-1185">Reference proteome</keyword>
<proteinExistence type="predicted"/>
<dbReference type="STRING" id="574376.BAMA_09135"/>
<dbReference type="RefSeq" id="WP_034635828.1">
    <property type="nucleotide sequence ID" value="NZ_CBCSJC010000001.1"/>
</dbReference>
<comment type="caution">
    <text evidence="1">The sequence shown here is derived from an EMBL/GenBank/DDBJ whole genome shotgun (WGS) entry which is preliminary data.</text>
</comment>
<sequence>MRSVQDVLYNWLTIKTIAEARPFDEAAQETYRLFHTMLYEEHYLKNVEVEKREDMYIVTYEKEGENKFVRFPLELIDCFLNQIEKEPEKYK</sequence>